<proteinExistence type="predicted"/>
<accession>A0ABZ2E8T9</accession>
<dbReference type="RefSeq" id="WP_086302516.1">
    <property type="nucleotide sequence ID" value="NZ_CP018793.1"/>
</dbReference>
<evidence type="ECO:0000313" key="1">
    <source>
        <dbReference type="EMBL" id="WWC42125.1"/>
    </source>
</evidence>
<dbReference type="GeneID" id="93112839"/>
<evidence type="ECO:0000313" key="2">
    <source>
        <dbReference type="Proteomes" id="UP001318120"/>
    </source>
</evidence>
<name>A0ABZ2E8T9_9BACT</name>
<gene>
    <name evidence="1" type="ORF">CVIC9261_01975</name>
</gene>
<protein>
    <submittedName>
        <fullName evidence="1">Uncharacterized protein</fullName>
    </submittedName>
</protein>
<sequence length="197" mass="21856">MVTANGMAHFAPMMRLEAPQLNIGNPFKDYIAQAIAERELELKEKGLGLDEQKLAYAAADAEAGRDLARELAGQKAKDTKDLLKLEYSHKNNLYNKAKADEDLKQKESNQYYGLLESLADLGTDISNPHNFFTAARTYAEASGLTDVVNFYTNNGTEAAKLNNLFMQNYMNKNVTGDSIKGYSGDGKTKKINFINKN</sequence>
<dbReference type="EMBL" id="CP144916">
    <property type="protein sequence ID" value="WWC42125.1"/>
    <property type="molecule type" value="Genomic_DNA"/>
</dbReference>
<dbReference type="Proteomes" id="UP001318120">
    <property type="component" value="Chromosome"/>
</dbReference>
<reference evidence="1 2" key="1">
    <citation type="journal article" date="2017" name="Genome Biol. Evol.">
        <title>Comparative Genomic Analysis Identifies a Campylobacter Clade Deficient in Selenium Metabolism.</title>
        <authorList>
            <person name="Miller W.G."/>
            <person name="Yee E."/>
            <person name="Lopes B.S."/>
            <person name="Chapman M.H."/>
            <person name="Huynh S."/>
            <person name="Bono J.L."/>
            <person name="Parker C.T."/>
            <person name="Strachan N.J.C."/>
            <person name="Forbes K.J."/>
        </authorList>
    </citation>
    <scope>NUCLEOTIDE SEQUENCE [LARGE SCALE GENOMIC DNA]</scope>
    <source>
        <strain evidence="1 2">RM9261</strain>
    </source>
</reference>
<keyword evidence="2" id="KW-1185">Reference proteome</keyword>
<organism evidence="1 2">
    <name type="scientific">Campylobacter vicugnae</name>
    <dbReference type="NCBI Taxonomy" id="1660076"/>
    <lineage>
        <taxon>Bacteria</taxon>
        <taxon>Pseudomonadati</taxon>
        <taxon>Campylobacterota</taxon>
        <taxon>Epsilonproteobacteria</taxon>
        <taxon>Campylobacterales</taxon>
        <taxon>Campylobacteraceae</taxon>
        <taxon>Campylobacter</taxon>
    </lineage>
</organism>